<evidence type="ECO:0000259" key="2">
    <source>
        <dbReference type="Pfam" id="PF10338"/>
    </source>
</evidence>
<accession>A0A9P8RTM0</accession>
<dbReference type="PANTHER" id="PTHR28219:SF1">
    <property type="entry name" value="UPF0642 PROTEIN YBL028C"/>
    <property type="match status" value="1"/>
</dbReference>
<dbReference type="PANTHER" id="PTHR28219">
    <property type="entry name" value="UPF0642 PROTEIN YBL028C"/>
    <property type="match status" value="1"/>
</dbReference>
<evidence type="ECO:0000313" key="4">
    <source>
        <dbReference type="Proteomes" id="UP000750711"/>
    </source>
</evidence>
<dbReference type="Pfam" id="PF10338">
    <property type="entry name" value="YBL028C_N"/>
    <property type="match status" value="1"/>
</dbReference>
<feature type="compositionally biased region" description="Basic residues" evidence="1">
    <location>
        <begin position="114"/>
        <end position="143"/>
    </location>
</feature>
<dbReference type="GO" id="GO:0030687">
    <property type="term" value="C:preribosome, large subunit precursor"/>
    <property type="evidence" value="ECO:0007669"/>
    <property type="project" value="TreeGrafter"/>
</dbReference>
<evidence type="ECO:0000256" key="1">
    <source>
        <dbReference type="SAM" id="MobiDB-lite"/>
    </source>
</evidence>
<protein>
    <recommendedName>
        <fullName evidence="2">DUF2423 domain-containing protein</fullName>
    </recommendedName>
</protein>
<keyword evidence="4" id="KW-1185">Reference proteome</keyword>
<name>A0A9P8RTM0_9PEZI</name>
<organism evidence="3 4">
    <name type="scientific">Trichoglossum hirsutum</name>
    <dbReference type="NCBI Taxonomy" id="265104"/>
    <lineage>
        <taxon>Eukaryota</taxon>
        <taxon>Fungi</taxon>
        <taxon>Dikarya</taxon>
        <taxon>Ascomycota</taxon>
        <taxon>Pezizomycotina</taxon>
        <taxon>Geoglossomycetes</taxon>
        <taxon>Geoglossales</taxon>
        <taxon>Geoglossaceae</taxon>
        <taxon>Trichoglossum</taxon>
    </lineage>
</organism>
<feature type="compositionally biased region" description="Low complexity" evidence="1">
    <location>
        <begin position="97"/>
        <end position="106"/>
    </location>
</feature>
<reference evidence="3" key="1">
    <citation type="submission" date="2021-03" db="EMBL/GenBank/DDBJ databases">
        <title>Comparative genomics and phylogenomic investigation of the class Geoglossomycetes provide insights into ecological specialization and systematics.</title>
        <authorList>
            <person name="Melie T."/>
            <person name="Pirro S."/>
            <person name="Miller A.N."/>
            <person name="Quandt A."/>
        </authorList>
    </citation>
    <scope>NUCLEOTIDE SEQUENCE</scope>
    <source>
        <strain evidence="3">CAQ_001_2017</strain>
    </source>
</reference>
<sequence>MAKSARSSVKKANKSNLRARVFGPAEDARIERLSAKLAQLVKEPAAKLSVTSIESVEEGMNIQLCQCLPESRTLIHAIPTGKMHTDDKDGMGEDEGAGATTAHTTTNGPILLQKLRRRKHKSSIVFQKHTKAIGKRGKPKGKK</sequence>
<gene>
    <name evidence="3" type="ORF">GP486_000806</name>
</gene>
<comment type="caution">
    <text evidence="3">The sequence shown here is derived from an EMBL/GenBank/DDBJ whole genome shotgun (WGS) entry which is preliminary data.</text>
</comment>
<feature type="region of interest" description="Disordered" evidence="1">
    <location>
        <begin position="81"/>
        <end position="143"/>
    </location>
</feature>
<dbReference type="AlphaFoldDB" id="A0A9P8RTM0"/>
<evidence type="ECO:0000313" key="3">
    <source>
        <dbReference type="EMBL" id="KAH0565787.1"/>
    </source>
</evidence>
<dbReference type="InterPro" id="IPR019434">
    <property type="entry name" value="DUF2423"/>
</dbReference>
<dbReference type="Proteomes" id="UP000750711">
    <property type="component" value="Unassembled WGS sequence"/>
</dbReference>
<proteinExistence type="predicted"/>
<feature type="domain" description="DUF2423" evidence="2">
    <location>
        <begin position="1"/>
        <end position="44"/>
    </location>
</feature>
<dbReference type="EMBL" id="JAGHQM010000060">
    <property type="protein sequence ID" value="KAH0565787.1"/>
    <property type="molecule type" value="Genomic_DNA"/>
</dbReference>